<dbReference type="EMBL" id="JABFOF010000007">
    <property type="protein sequence ID" value="KAG2391549.1"/>
    <property type="molecule type" value="Genomic_DNA"/>
</dbReference>
<evidence type="ECO:0000259" key="7">
    <source>
        <dbReference type="PROSITE" id="PS50217"/>
    </source>
</evidence>
<name>A0A8T0K4B6_PHAAN</name>
<dbReference type="InterPro" id="IPR046347">
    <property type="entry name" value="bZIP_sf"/>
</dbReference>
<organism evidence="8 9">
    <name type="scientific">Phaseolus angularis</name>
    <name type="common">Azuki bean</name>
    <name type="synonym">Vigna angularis</name>
    <dbReference type="NCBI Taxonomy" id="3914"/>
    <lineage>
        <taxon>Eukaryota</taxon>
        <taxon>Viridiplantae</taxon>
        <taxon>Streptophyta</taxon>
        <taxon>Embryophyta</taxon>
        <taxon>Tracheophyta</taxon>
        <taxon>Spermatophyta</taxon>
        <taxon>Magnoliopsida</taxon>
        <taxon>eudicotyledons</taxon>
        <taxon>Gunneridae</taxon>
        <taxon>Pentapetalae</taxon>
        <taxon>rosids</taxon>
        <taxon>fabids</taxon>
        <taxon>Fabales</taxon>
        <taxon>Fabaceae</taxon>
        <taxon>Papilionoideae</taxon>
        <taxon>50 kb inversion clade</taxon>
        <taxon>NPAAA clade</taxon>
        <taxon>indigoferoid/millettioid clade</taxon>
        <taxon>Phaseoleae</taxon>
        <taxon>Vigna</taxon>
    </lineage>
</organism>
<dbReference type="SMART" id="SM00338">
    <property type="entry name" value="BRLZ"/>
    <property type="match status" value="1"/>
</dbReference>
<evidence type="ECO:0000256" key="5">
    <source>
        <dbReference type="ARBA" id="ARBA00023242"/>
    </source>
</evidence>
<dbReference type="InterPro" id="IPR004827">
    <property type="entry name" value="bZIP"/>
</dbReference>
<evidence type="ECO:0000256" key="4">
    <source>
        <dbReference type="ARBA" id="ARBA00023163"/>
    </source>
</evidence>
<dbReference type="CDD" id="cd14702">
    <property type="entry name" value="bZIP_plant_GBF1"/>
    <property type="match status" value="1"/>
</dbReference>
<accession>A0A8T0K4B6</accession>
<dbReference type="InterPro" id="IPR045314">
    <property type="entry name" value="bZIP_plant_GBF1"/>
</dbReference>
<dbReference type="GO" id="GO:0003677">
    <property type="term" value="F:DNA binding"/>
    <property type="evidence" value="ECO:0007669"/>
    <property type="project" value="UniProtKB-KW"/>
</dbReference>
<dbReference type="AlphaFoldDB" id="A0A8T0K4B6"/>
<dbReference type="GO" id="GO:0003700">
    <property type="term" value="F:DNA-binding transcription factor activity"/>
    <property type="evidence" value="ECO:0007669"/>
    <property type="project" value="InterPro"/>
</dbReference>
<gene>
    <name evidence="8" type="ORF">HKW66_Vig0126900</name>
</gene>
<dbReference type="GO" id="GO:0005634">
    <property type="term" value="C:nucleus"/>
    <property type="evidence" value="ECO:0007669"/>
    <property type="project" value="UniProtKB-SubCell"/>
</dbReference>
<dbReference type="Pfam" id="PF00170">
    <property type="entry name" value="bZIP_1"/>
    <property type="match status" value="1"/>
</dbReference>
<comment type="subcellular location">
    <subcellularLocation>
        <location evidence="1">Nucleus</location>
    </subcellularLocation>
</comment>
<dbReference type="PROSITE" id="PS00036">
    <property type="entry name" value="BZIP_BASIC"/>
    <property type="match status" value="1"/>
</dbReference>
<evidence type="ECO:0000256" key="2">
    <source>
        <dbReference type="ARBA" id="ARBA00023015"/>
    </source>
</evidence>
<dbReference type="PANTHER" id="PTHR46391:SF13">
    <property type="entry name" value="ACTIVATOR OF SPOMIN LUC3"/>
    <property type="match status" value="1"/>
</dbReference>
<keyword evidence="6" id="KW-0175">Coiled coil</keyword>
<evidence type="ECO:0000256" key="1">
    <source>
        <dbReference type="ARBA" id="ARBA00004123"/>
    </source>
</evidence>
<dbReference type="Proteomes" id="UP000743370">
    <property type="component" value="Unassembled WGS sequence"/>
</dbReference>
<feature type="coiled-coil region" evidence="6">
    <location>
        <begin position="112"/>
        <end position="171"/>
    </location>
</feature>
<feature type="domain" description="BZIP" evidence="7">
    <location>
        <begin position="94"/>
        <end position="141"/>
    </location>
</feature>
<keyword evidence="2" id="KW-0805">Transcription regulation</keyword>
<reference evidence="8 9" key="1">
    <citation type="submission" date="2020-05" db="EMBL/GenBank/DDBJ databases">
        <title>Vigna angularis (adzuki bean) Var. LongXiaoDou No. 4 denovo assembly.</title>
        <authorList>
            <person name="Xiang H."/>
        </authorList>
    </citation>
    <scope>NUCLEOTIDE SEQUENCE [LARGE SCALE GENOMIC DNA]</scope>
    <source>
        <tissue evidence="8">Leaf</tissue>
    </source>
</reference>
<dbReference type="Gene3D" id="1.20.5.170">
    <property type="match status" value="1"/>
</dbReference>
<keyword evidence="4" id="KW-0804">Transcription</keyword>
<comment type="caution">
    <text evidence="8">The sequence shown here is derived from an EMBL/GenBank/DDBJ whole genome shotgun (WGS) entry which is preliminary data.</text>
</comment>
<dbReference type="SUPFAM" id="SSF57959">
    <property type="entry name" value="Leucine zipper domain"/>
    <property type="match status" value="1"/>
</dbReference>
<protein>
    <recommendedName>
        <fullName evidence="7">BZIP domain-containing protein</fullName>
    </recommendedName>
</protein>
<dbReference type="InterPro" id="IPR052483">
    <property type="entry name" value="bZIP_transcription_regulators"/>
</dbReference>
<keyword evidence="5" id="KW-0539">Nucleus</keyword>
<dbReference type="PANTHER" id="PTHR46391">
    <property type="entry name" value="BASIC LEUCINE ZIPPER 34"/>
    <property type="match status" value="1"/>
</dbReference>
<proteinExistence type="predicted"/>
<dbReference type="GO" id="GO:0045893">
    <property type="term" value="P:positive regulation of DNA-templated transcription"/>
    <property type="evidence" value="ECO:0007669"/>
    <property type="project" value="TreeGrafter"/>
</dbReference>
<keyword evidence="3" id="KW-0238">DNA-binding</keyword>
<evidence type="ECO:0000313" key="8">
    <source>
        <dbReference type="EMBL" id="KAG2391549.1"/>
    </source>
</evidence>
<sequence>MLKFDNSLFCRETKEQRKMGEVKIRGNPVEEKTWSKIPTLIKPIPLRAQPWQKPSNPLHKLATIPENDHILTEENPNGDHNTSNEVQANIEQEMTNKFKRIVSNRHAARRSRLKKLAYIDELENELKAYEQRKKHLSLEIEHHTLKFHLAAREKQRILQEVEIEKNRAEVDKMLEVQRRMVNFRSLQLMTNSNFNPSALA</sequence>
<evidence type="ECO:0000256" key="3">
    <source>
        <dbReference type="ARBA" id="ARBA00023125"/>
    </source>
</evidence>
<evidence type="ECO:0000256" key="6">
    <source>
        <dbReference type="SAM" id="Coils"/>
    </source>
</evidence>
<evidence type="ECO:0000313" key="9">
    <source>
        <dbReference type="Proteomes" id="UP000743370"/>
    </source>
</evidence>
<dbReference type="PROSITE" id="PS50217">
    <property type="entry name" value="BZIP"/>
    <property type="match status" value="1"/>
</dbReference>